<dbReference type="InterPro" id="IPR032364">
    <property type="entry name" value="GramPos_pilinD1_N"/>
</dbReference>
<proteinExistence type="predicted"/>
<sequence>MSRISSKALAIAAAATIAAASPLAFSPNAPFAVAQNTQGVDINADASLTIDKRLGEAGGTTTPLQGTSFKVERVAMTNQLNTAAGWQEASDITAAGAAAANVTGEAFTVATGADGKAVFPDVTVGLYRVTEIQNGNYTVAAPFLVTLPLIEDGVVNYNPTISPKNQLLEPTKSAVDTNVTVGQDIVYTVNAPVPAGDVLQDDTRTITQFRIEDTLQQGLTYNQTEGAQVTVTGGAGGETLEAGTDYTVDWTAPKLTVDFTDAGRAKLAEWRATNPGLTVSVKFNATVTQIPANGQFSNTAQVFIPNATTPLDTTPSTPNDGTDDAVTTQYSDVAVSKTVNGVNVDEGTTGAGAVFEIYECTAQGSSYQIAENAAPLTGANAEGTATAGTTITTAGGSADAAAVANGYALQFDPEKQYCAVETQAPAGYLLKPDPTPLNLTTPGDADSRPIYTATVNNVKDNIFGKLPATGTTTMLAMLAIGLVLFAGGAAYQLRRNNA</sequence>
<dbReference type="InterPro" id="IPR019931">
    <property type="entry name" value="LPXTG_anchor"/>
</dbReference>
<gene>
    <name evidence="5" type="ORF">C3E79_09495</name>
</gene>
<dbReference type="OrthoDB" id="3199332at2"/>
<evidence type="ECO:0000313" key="5">
    <source>
        <dbReference type="EMBL" id="AWB85147.1"/>
    </source>
</evidence>
<evidence type="ECO:0000256" key="2">
    <source>
        <dbReference type="ARBA" id="ARBA00022525"/>
    </source>
</evidence>
<keyword evidence="3" id="KW-0732">Signal</keyword>
<dbReference type="NCBIfam" id="TIGR04226">
    <property type="entry name" value="RrgB_K2N_iso_D2"/>
    <property type="match status" value="1"/>
</dbReference>
<dbReference type="InterPro" id="IPR013783">
    <property type="entry name" value="Ig-like_fold"/>
</dbReference>
<reference evidence="6" key="1">
    <citation type="submission" date="2018-01" db="EMBL/GenBank/DDBJ databases">
        <authorList>
            <person name="Li J."/>
        </authorList>
    </citation>
    <scope>NUCLEOTIDE SEQUENCE [LARGE SCALE GENOMIC DNA]</scope>
    <source>
        <strain evidence="6">2184</strain>
    </source>
</reference>
<dbReference type="Proteomes" id="UP000244754">
    <property type="component" value="Chromosome"/>
</dbReference>
<evidence type="ECO:0000313" key="6">
    <source>
        <dbReference type="Proteomes" id="UP000244754"/>
    </source>
</evidence>
<dbReference type="Gene3D" id="2.60.40.10">
    <property type="entry name" value="Immunoglobulins"/>
    <property type="match status" value="2"/>
</dbReference>
<name>A0A2S0WH87_9CORY</name>
<dbReference type="RefSeq" id="WP_108405154.1">
    <property type="nucleotide sequence ID" value="NZ_CP026948.1"/>
</dbReference>
<dbReference type="GO" id="GO:0005975">
    <property type="term" value="P:carbohydrate metabolic process"/>
    <property type="evidence" value="ECO:0007669"/>
    <property type="project" value="UniProtKB-ARBA"/>
</dbReference>
<dbReference type="EMBL" id="CP026948">
    <property type="protein sequence ID" value="AWB85147.1"/>
    <property type="molecule type" value="Genomic_DNA"/>
</dbReference>
<dbReference type="Gene3D" id="2.60.40.740">
    <property type="match status" value="1"/>
</dbReference>
<dbReference type="InterPro" id="IPR048052">
    <property type="entry name" value="FM1-like"/>
</dbReference>
<dbReference type="NCBIfam" id="NF033902">
    <property type="entry name" value="iso_D2_wall_anc"/>
    <property type="match status" value="1"/>
</dbReference>
<evidence type="ECO:0000256" key="4">
    <source>
        <dbReference type="ARBA" id="ARBA00023088"/>
    </source>
</evidence>
<keyword evidence="2" id="KW-0964">Secreted</keyword>
<evidence type="ECO:0000256" key="3">
    <source>
        <dbReference type="ARBA" id="ARBA00022729"/>
    </source>
</evidence>
<keyword evidence="6" id="KW-1185">Reference proteome</keyword>
<accession>A0A2S0WH87</accession>
<dbReference type="KEGG" id="clia:C3E79_09495"/>
<keyword evidence="4" id="KW-0572">Peptidoglycan-anchor</keyword>
<dbReference type="InterPro" id="IPR026466">
    <property type="entry name" value="Fim_isopep_form_D2_dom"/>
</dbReference>
<dbReference type="AlphaFoldDB" id="A0A2S0WH87"/>
<dbReference type="PROSITE" id="PS50847">
    <property type="entry name" value="GRAM_POS_ANCHORING"/>
    <property type="match status" value="1"/>
</dbReference>
<evidence type="ECO:0000256" key="1">
    <source>
        <dbReference type="ARBA" id="ARBA00022512"/>
    </source>
</evidence>
<dbReference type="NCBIfam" id="TIGR01167">
    <property type="entry name" value="LPXTG_anchor"/>
    <property type="match status" value="1"/>
</dbReference>
<organism evidence="5 6">
    <name type="scientific">Corynebacterium liangguodongii</name>
    <dbReference type="NCBI Taxonomy" id="2079535"/>
    <lineage>
        <taxon>Bacteria</taxon>
        <taxon>Bacillati</taxon>
        <taxon>Actinomycetota</taxon>
        <taxon>Actinomycetes</taxon>
        <taxon>Mycobacteriales</taxon>
        <taxon>Corynebacteriaceae</taxon>
        <taxon>Corynebacterium</taxon>
    </lineage>
</organism>
<dbReference type="Pfam" id="PF16555">
    <property type="entry name" value="GramPos_pilinD1"/>
    <property type="match status" value="1"/>
</dbReference>
<keyword evidence="1" id="KW-0134">Cell wall</keyword>
<protein>
    <submittedName>
        <fullName evidence="5">Uncharacterized protein</fullName>
    </submittedName>
</protein>